<dbReference type="GO" id="GO:0016787">
    <property type="term" value="F:hydrolase activity"/>
    <property type="evidence" value="ECO:0007669"/>
    <property type="project" value="UniProtKB-KW"/>
</dbReference>
<dbReference type="InterPro" id="IPR051532">
    <property type="entry name" value="Ester_Hydrolysis_Enzymes"/>
</dbReference>
<evidence type="ECO:0000313" key="3">
    <source>
        <dbReference type="Proteomes" id="UP000632774"/>
    </source>
</evidence>
<comment type="caution">
    <text evidence="2">The sequence shown here is derived from an EMBL/GenBank/DDBJ whole genome shotgun (WGS) entry which is preliminary data.</text>
</comment>
<dbReference type="PANTHER" id="PTHR30383:SF5">
    <property type="entry name" value="SGNH HYDROLASE-TYPE ESTERASE DOMAIN-CONTAINING PROTEIN"/>
    <property type="match status" value="1"/>
</dbReference>
<gene>
    <name evidence="2" type="ORF">IRJ18_10355</name>
</gene>
<dbReference type="Pfam" id="PF13472">
    <property type="entry name" value="Lipase_GDSL_2"/>
    <property type="match status" value="1"/>
</dbReference>
<evidence type="ECO:0000313" key="2">
    <source>
        <dbReference type="EMBL" id="MBE9666763.1"/>
    </source>
</evidence>
<dbReference type="PANTHER" id="PTHR30383">
    <property type="entry name" value="THIOESTERASE 1/PROTEASE 1/LYSOPHOSPHOLIPASE L1"/>
    <property type="match status" value="1"/>
</dbReference>
<dbReference type="InterPro" id="IPR036514">
    <property type="entry name" value="SGNH_hydro_sf"/>
</dbReference>
<accession>A0ABR9XIC7</accession>
<protein>
    <submittedName>
        <fullName evidence="2">SGNH/GDSL hydrolase family protein</fullName>
    </submittedName>
</protein>
<dbReference type="SUPFAM" id="SSF52266">
    <property type="entry name" value="SGNH hydrolase"/>
    <property type="match status" value="1"/>
</dbReference>
<evidence type="ECO:0000259" key="1">
    <source>
        <dbReference type="Pfam" id="PF13472"/>
    </source>
</evidence>
<feature type="domain" description="SGNH hydrolase-type esterase" evidence="1">
    <location>
        <begin position="53"/>
        <end position="214"/>
    </location>
</feature>
<dbReference type="CDD" id="cd04501">
    <property type="entry name" value="SGNH_hydrolase_like_4"/>
    <property type="match status" value="1"/>
</dbReference>
<dbReference type="Gene3D" id="3.40.50.1110">
    <property type="entry name" value="SGNH hydrolase"/>
    <property type="match status" value="1"/>
</dbReference>
<dbReference type="InterPro" id="IPR013830">
    <property type="entry name" value="SGNH_hydro"/>
</dbReference>
<proteinExistence type="predicted"/>
<name>A0ABR9XIC7_9SPHI</name>
<reference evidence="2 3" key="1">
    <citation type="submission" date="2020-10" db="EMBL/GenBank/DDBJ databases">
        <title>Mucilaginibacter mali sp. nov., isolated from rhizosphere soil of apple orchard.</title>
        <authorList>
            <person name="Lee J.-S."/>
            <person name="Kim H.S."/>
            <person name="Kim J.-S."/>
        </authorList>
    </citation>
    <scope>NUCLEOTIDE SEQUENCE [LARGE SCALE GENOMIC DNA]</scope>
    <source>
        <strain evidence="2 3">KCTC 23157</strain>
    </source>
</reference>
<keyword evidence="3" id="KW-1185">Reference proteome</keyword>
<keyword evidence="2" id="KW-0378">Hydrolase</keyword>
<sequence>MKYNFFGYKLTVFVLMAGLLTGLSVKAQDWPNLKRYQTANEQVKDSTINVVYMGDSITDFWLKSSPDFFSGHHYAGRGISGQVSPQMLIRFRQDVINLKPKAVVLLCGTNDIAGNKGPSTLEMIADNISSMCELAKANHIKVVLCSVLPANKFPWKPDLEPAEPIIKLNAWIKAYAQEHRFAYVDYYQAMVNEEKGMKAGYTEDGVHPNKAGYTVMEGIIQPVLEKLL</sequence>
<dbReference type="Proteomes" id="UP000632774">
    <property type="component" value="Unassembled WGS sequence"/>
</dbReference>
<dbReference type="RefSeq" id="WP_194106104.1">
    <property type="nucleotide sequence ID" value="NZ_JADFFM010000001.1"/>
</dbReference>
<organism evidence="2 3">
    <name type="scientific">Mucilaginibacter boryungensis</name>
    <dbReference type="NCBI Taxonomy" id="768480"/>
    <lineage>
        <taxon>Bacteria</taxon>
        <taxon>Pseudomonadati</taxon>
        <taxon>Bacteroidota</taxon>
        <taxon>Sphingobacteriia</taxon>
        <taxon>Sphingobacteriales</taxon>
        <taxon>Sphingobacteriaceae</taxon>
        <taxon>Mucilaginibacter</taxon>
    </lineage>
</organism>
<dbReference type="EMBL" id="JADFFM010000001">
    <property type="protein sequence ID" value="MBE9666763.1"/>
    <property type="molecule type" value="Genomic_DNA"/>
</dbReference>